<feature type="compositionally biased region" description="Pro residues" evidence="1">
    <location>
        <begin position="25"/>
        <end position="37"/>
    </location>
</feature>
<evidence type="ECO:0000256" key="1">
    <source>
        <dbReference type="SAM" id="MobiDB-lite"/>
    </source>
</evidence>
<feature type="domain" description="SAC3/GANP/THP3 conserved" evidence="2">
    <location>
        <begin position="381"/>
        <end position="609"/>
    </location>
</feature>
<feature type="compositionally biased region" description="Pro residues" evidence="1">
    <location>
        <begin position="81"/>
        <end position="99"/>
    </location>
</feature>
<dbReference type="InterPro" id="IPR045107">
    <property type="entry name" value="SAC3/GANP/THP3"/>
</dbReference>
<accession>T0QHB6</accession>
<reference evidence="3 4" key="1">
    <citation type="submission" date="2012-04" db="EMBL/GenBank/DDBJ databases">
        <title>The Genome Sequence of Saprolegnia declina VS20.</title>
        <authorList>
            <consortium name="The Broad Institute Genome Sequencing Platform"/>
            <person name="Russ C."/>
            <person name="Nusbaum C."/>
            <person name="Tyler B."/>
            <person name="van West P."/>
            <person name="Dieguez-Uribeondo J."/>
            <person name="de Bruijn I."/>
            <person name="Tripathy S."/>
            <person name="Jiang R."/>
            <person name="Young S.K."/>
            <person name="Zeng Q."/>
            <person name="Gargeya S."/>
            <person name="Fitzgerald M."/>
            <person name="Haas B."/>
            <person name="Abouelleil A."/>
            <person name="Alvarado L."/>
            <person name="Arachchi H.M."/>
            <person name="Berlin A."/>
            <person name="Chapman S.B."/>
            <person name="Goldberg J."/>
            <person name="Griggs A."/>
            <person name="Gujja S."/>
            <person name="Hansen M."/>
            <person name="Howarth C."/>
            <person name="Imamovic A."/>
            <person name="Larimer J."/>
            <person name="McCowen C."/>
            <person name="Montmayeur A."/>
            <person name="Murphy C."/>
            <person name="Neiman D."/>
            <person name="Pearson M."/>
            <person name="Priest M."/>
            <person name="Roberts A."/>
            <person name="Saif S."/>
            <person name="Shea T."/>
            <person name="Sisk P."/>
            <person name="Sykes S."/>
            <person name="Wortman J."/>
            <person name="Nusbaum C."/>
            <person name="Birren B."/>
        </authorList>
    </citation>
    <scope>NUCLEOTIDE SEQUENCE [LARGE SCALE GENOMIC DNA]</scope>
    <source>
        <strain evidence="3 4">VS20</strain>
    </source>
</reference>
<feature type="compositionally biased region" description="Low complexity" evidence="1">
    <location>
        <begin position="10"/>
        <end position="20"/>
    </location>
</feature>
<dbReference type="Pfam" id="PF03399">
    <property type="entry name" value="SAC3_GANP"/>
    <property type="match status" value="1"/>
</dbReference>
<evidence type="ECO:0000313" key="3">
    <source>
        <dbReference type="EMBL" id="EQC34136.1"/>
    </source>
</evidence>
<dbReference type="OrthoDB" id="199574at2759"/>
<dbReference type="GO" id="GO:0005634">
    <property type="term" value="C:nucleus"/>
    <property type="evidence" value="ECO:0007669"/>
    <property type="project" value="TreeGrafter"/>
</dbReference>
<keyword evidence="4" id="KW-1185">Reference proteome</keyword>
<dbReference type="InterPro" id="IPR005062">
    <property type="entry name" value="SAC3/GANP/THP3_conserved"/>
</dbReference>
<dbReference type="eggNOG" id="KOG1861">
    <property type="taxonomic scope" value="Eukaryota"/>
</dbReference>
<gene>
    <name evidence="3" type="ORF">SDRG_08345</name>
</gene>
<feature type="compositionally biased region" description="Pro residues" evidence="1">
    <location>
        <begin position="171"/>
        <end position="182"/>
    </location>
</feature>
<protein>
    <recommendedName>
        <fullName evidence="2">SAC3/GANP/THP3 conserved domain-containing protein</fullName>
    </recommendedName>
</protein>
<feature type="region of interest" description="Disordered" evidence="1">
    <location>
        <begin position="1"/>
        <end position="143"/>
    </location>
</feature>
<organism evidence="3 4">
    <name type="scientific">Saprolegnia diclina (strain VS20)</name>
    <dbReference type="NCBI Taxonomy" id="1156394"/>
    <lineage>
        <taxon>Eukaryota</taxon>
        <taxon>Sar</taxon>
        <taxon>Stramenopiles</taxon>
        <taxon>Oomycota</taxon>
        <taxon>Saprolegniomycetes</taxon>
        <taxon>Saprolegniales</taxon>
        <taxon>Saprolegniaceae</taxon>
        <taxon>Saprolegnia</taxon>
    </lineage>
</organism>
<name>T0QHB6_SAPDV</name>
<feature type="compositionally biased region" description="Polar residues" evidence="1">
    <location>
        <begin position="118"/>
        <end position="139"/>
    </location>
</feature>
<dbReference type="GeneID" id="19949072"/>
<feature type="compositionally biased region" description="Basic and acidic residues" evidence="1">
    <location>
        <begin position="315"/>
        <end position="324"/>
    </location>
</feature>
<sequence>MSQYPPPAQPQYAGYAQFYGNSAPPRGPPMRPPPPPRGFSFQQQAPAYAYQQQAPQQVQYPYPPPPRPPFQPRPHGSVLVPPRPPGPPRAMVPPRPVAPQQPSAGSKWDKAPHPPPQQVNSTSNQWQWGTGRAENQQPNPAVRYGPATEVANAAPKMYNRTPPTVSKFSSQPPPSVQAPPPGVESTQWPPALKAYVERAFNSARTEVDKSRVQALLKEKIASALAANQLWTKNWNAEPLPLEQQGSTMTAPGHMGPRPMHMRPPPPRPLHAGPRPLVPPPRPGMVPPRGFVPPPRPSGFIPLDTSNKFTKQPKRKMMDDPDGHDVKRKLKRQQRFLKDSFVANKTRAPTVDEDRPLQVLNDDGELDLEAMIIKGTCQIVEKEYLRLTSAPHPSTVRPEPVLHKALEMVRKKWKKGKCDYVYVCSQMKSIRQDCTVQHIKNTFTVRAYESHARIALEEGDMNEFNQCQTQLSALYDAGIDGCGLEFLAYRVLYCIYVCLQAKADVNTGNVAMAKVLSCIKAADRDDETVAHALDVREAVALNNYTLFFHLYAAAPKMSGYIMDAYVDHMRLQALRIMCKAYQPHIPLAYVKEMLRLEGDDGDAFVAESGLAYVDADRTLIDVKASAIVAVRSNAKSLL</sequence>
<dbReference type="Gene3D" id="1.25.40.990">
    <property type="match status" value="1"/>
</dbReference>
<feature type="compositionally biased region" description="Low complexity" evidence="1">
    <location>
        <begin position="41"/>
        <end position="60"/>
    </location>
</feature>
<dbReference type="PANTHER" id="PTHR12436">
    <property type="entry name" value="80 KDA MCM3-ASSOCIATED PROTEIN"/>
    <property type="match status" value="1"/>
</dbReference>
<dbReference type="InParanoid" id="T0QHB6"/>
<evidence type="ECO:0000313" key="4">
    <source>
        <dbReference type="Proteomes" id="UP000030762"/>
    </source>
</evidence>
<evidence type="ECO:0000259" key="2">
    <source>
        <dbReference type="Pfam" id="PF03399"/>
    </source>
</evidence>
<dbReference type="OMA" id="WKERGDY"/>
<dbReference type="EMBL" id="JH767156">
    <property type="protein sequence ID" value="EQC34136.1"/>
    <property type="molecule type" value="Genomic_DNA"/>
</dbReference>
<dbReference type="PANTHER" id="PTHR12436:SF4">
    <property type="entry name" value="LEUKOCYTE RECEPTOR CLUSTER MEMBER 8"/>
    <property type="match status" value="1"/>
</dbReference>
<dbReference type="VEuPathDB" id="FungiDB:SDRG_08345"/>
<feature type="region of interest" description="Disordered" evidence="1">
    <location>
        <begin position="294"/>
        <end position="325"/>
    </location>
</feature>
<feature type="region of interest" description="Disordered" evidence="1">
    <location>
        <begin position="157"/>
        <end position="187"/>
    </location>
</feature>
<feature type="region of interest" description="Disordered" evidence="1">
    <location>
        <begin position="243"/>
        <end position="265"/>
    </location>
</feature>
<dbReference type="STRING" id="1156394.T0QHB6"/>
<dbReference type="Proteomes" id="UP000030762">
    <property type="component" value="Unassembled WGS sequence"/>
</dbReference>
<dbReference type="AlphaFoldDB" id="T0QHB6"/>
<dbReference type="RefSeq" id="XP_008612448.1">
    <property type="nucleotide sequence ID" value="XM_008614226.1"/>
</dbReference>
<proteinExistence type="predicted"/>
<feature type="compositionally biased region" description="Pro residues" evidence="1">
    <location>
        <begin position="61"/>
        <end position="72"/>
    </location>
</feature>